<sequence length="600" mass="66293">MRKTGLASTAVLLALSLAACSSNKDNGNSSPSASQAASPSGSAASSSASASPSASQNRDEYKVDVFSMLSNFSGEQQGWFAKVVKDKFNLDLNIISSNLEGGGDVKFSAMMSAGNLGDLVVFGDDGQKYQDAIKAGMLLDWTQDGLLDKYGQNILKYAPKAIEKNKVNFGGGSKVYGIGFDVGDDKPGPSEARDLTYHPNLRFDLYQKIGSPPIKTMEDYLPVLKKMQELEPKSDSGRPTYAFSMWKDWDGNMMMNAKAWAGLNGFDEGDGFNNGGFTLISADKDEVQGVLDEDGYYLRGLHLYYEANQMGLVDPDSLTQTFDDVVNKMTDGQLLFTWFPWMNTYNTPERLAEGKGFALVPFQEERTFSYGYNPYGGNRIWAIGAKAKHPERIMEFLDWLYSPEGVTVANYGPEGLAWKKNADGKYELTDFGNQALPSNPTPVPEEFGGGTWKDGQNQINNTTLKLTDTNPDTGEPYEYDLWSSYLSKAPTKFDESWRAAMGGATTAKEYLEKNNMLAVNPQIFTGTAPEVISDSLSQKQSQAAQVIKQYSWKMVFAKNDAEYDKLKNEMIAKAKGLGYDEVLAWNKEQNEKVFGYRKQK</sequence>
<comment type="caution">
    <text evidence="8">The sequence shown here is derived from an EMBL/GenBank/DDBJ whole genome shotgun (WGS) entry which is preliminary data.</text>
</comment>
<gene>
    <name evidence="8" type="ORF">H7C18_19085</name>
</gene>
<evidence type="ECO:0000313" key="9">
    <source>
        <dbReference type="Proteomes" id="UP000564644"/>
    </source>
</evidence>
<feature type="region of interest" description="Disordered" evidence="6">
    <location>
        <begin position="22"/>
        <end position="55"/>
    </location>
</feature>
<keyword evidence="2 7" id="KW-0732">Signal</keyword>
<protein>
    <submittedName>
        <fullName evidence="8">Extracellular solute-binding protein</fullName>
    </submittedName>
</protein>
<keyword evidence="9" id="KW-1185">Reference proteome</keyword>
<feature type="compositionally biased region" description="Low complexity" evidence="6">
    <location>
        <begin position="29"/>
        <end position="55"/>
    </location>
</feature>
<dbReference type="SUPFAM" id="SSF53850">
    <property type="entry name" value="Periplasmic binding protein-like II"/>
    <property type="match status" value="1"/>
</dbReference>
<dbReference type="Pfam" id="PF01547">
    <property type="entry name" value="SBP_bac_1"/>
    <property type="match status" value="1"/>
</dbReference>
<accession>A0A7X0SN23</accession>
<reference evidence="8 9" key="1">
    <citation type="submission" date="2020-08" db="EMBL/GenBank/DDBJ databases">
        <title>Cohnella phylogeny.</title>
        <authorList>
            <person name="Dunlap C."/>
        </authorList>
    </citation>
    <scope>NUCLEOTIDE SEQUENCE [LARGE SCALE GENOMIC DNA]</scope>
    <source>
        <strain evidence="8 9">CBP 2801</strain>
    </source>
</reference>
<evidence type="ECO:0000256" key="6">
    <source>
        <dbReference type="SAM" id="MobiDB-lite"/>
    </source>
</evidence>
<dbReference type="InterPro" id="IPR006059">
    <property type="entry name" value="SBP"/>
</dbReference>
<dbReference type="PANTHER" id="PTHR43649:SF33">
    <property type="entry name" value="POLYGALACTURONAN_RHAMNOGALACTURONAN-BINDING PROTEIN YTCQ"/>
    <property type="match status" value="1"/>
</dbReference>
<dbReference type="RefSeq" id="WP_185130882.1">
    <property type="nucleotide sequence ID" value="NZ_JACJVO010000024.1"/>
</dbReference>
<evidence type="ECO:0000256" key="5">
    <source>
        <dbReference type="ARBA" id="ARBA00023288"/>
    </source>
</evidence>
<name>A0A7X0SN23_9BACL</name>
<keyword evidence="4" id="KW-0564">Palmitate</keyword>
<dbReference type="Gene3D" id="3.40.190.10">
    <property type="entry name" value="Periplasmic binding protein-like II"/>
    <property type="match status" value="2"/>
</dbReference>
<evidence type="ECO:0000256" key="2">
    <source>
        <dbReference type="ARBA" id="ARBA00022729"/>
    </source>
</evidence>
<dbReference type="PANTHER" id="PTHR43649">
    <property type="entry name" value="ARABINOSE-BINDING PROTEIN-RELATED"/>
    <property type="match status" value="1"/>
</dbReference>
<keyword evidence="1" id="KW-1003">Cell membrane</keyword>
<dbReference type="AlphaFoldDB" id="A0A7X0SN23"/>
<evidence type="ECO:0000256" key="4">
    <source>
        <dbReference type="ARBA" id="ARBA00023139"/>
    </source>
</evidence>
<keyword evidence="3" id="KW-0472">Membrane</keyword>
<evidence type="ECO:0000313" key="8">
    <source>
        <dbReference type="EMBL" id="MBB6733025.1"/>
    </source>
</evidence>
<proteinExistence type="predicted"/>
<feature type="chain" id="PRO_5038350616" evidence="7">
    <location>
        <begin position="22"/>
        <end position="600"/>
    </location>
</feature>
<dbReference type="EMBL" id="JACJVO010000024">
    <property type="protein sequence ID" value="MBB6733025.1"/>
    <property type="molecule type" value="Genomic_DNA"/>
</dbReference>
<evidence type="ECO:0000256" key="1">
    <source>
        <dbReference type="ARBA" id="ARBA00022475"/>
    </source>
</evidence>
<dbReference type="InterPro" id="IPR050490">
    <property type="entry name" value="Bact_solute-bd_prot1"/>
</dbReference>
<dbReference type="PROSITE" id="PS51257">
    <property type="entry name" value="PROKAR_LIPOPROTEIN"/>
    <property type="match status" value="1"/>
</dbReference>
<evidence type="ECO:0000256" key="7">
    <source>
        <dbReference type="SAM" id="SignalP"/>
    </source>
</evidence>
<dbReference type="Proteomes" id="UP000564644">
    <property type="component" value="Unassembled WGS sequence"/>
</dbReference>
<feature type="signal peptide" evidence="7">
    <location>
        <begin position="1"/>
        <end position="21"/>
    </location>
</feature>
<keyword evidence="5" id="KW-0449">Lipoprotein</keyword>
<evidence type="ECO:0000256" key="3">
    <source>
        <dbReference type="ARBA" id="ARBA00023136"/>
    </source>
</evidence>
<organism evidence="8 9">
    <name type="scientific">Cohnella zeiphila</name>
    <dbReference type="NCBI Taxonomy" id="2761120"/>
    <lineage>
        <taxon>Bacteria</taxon>
        <taxon>Bacillati</taxon>
        <taxon>Bacillota</taxon>
        <taxon>Bacilli</taxon>
        <taxon>Bacillales</taxon>
        <taxon>Paenibacillaceae</taxon>
        <taxon>Cohnella</taxon>
    </lineage>
</organism>